<name>A0AAD5QVA1_PARTN</name>
<keyword evidence="2" id="KW-1185">Reference proteome</keyword>
<dbReference type="EMBL" id="JAHQIW010004521">
    <property type="protein sequence ID" value="KAJ1362682.1"/>
    <property type="molecule type" value="Genomic_DNA"/>
</dbReference>
<accession>A0AAD5QVA1</accession>
<sequence>MMANTNTRYCDINKRLETWDPPLCSLLTCYKSQINHKGLSTVGRCRDIAYIAGLHLLCFMIIRCEGVSMKLSTKRPN</sequence>
<evidence type="ECO:0000313" key="1">
    <source>
        <dbReference type="EMBL" id="KAJ1362682.1"/>
    </source>
</evidence>
<proteinExistence type="predicted"/>
<gene>
    <name evidence="1" type="ORF">KIN20_022331</name>
</gene>
<protein>
    <submittedName>
        <fullName evidence="1">Uncharacterized protein</fullName>
    </submittedName>
</protein>
<organism evidence="1 2">
    <name type="scientific">Parelaphostrongylus tenuis</name>
    <name type="common">Meningeal worm</name>
    <dbReference type="NCBI Taxonomy" id="148309"/>
    <lineage>
        <taxon>Eukaryota</taxon>
        <taxon>Metazoa</taxon>
        <taxon>Ecdysozoa</taxon>
        <taxon>Nematoda</taxon>
        <taxon>Chromadorea</taxon>
        <taxon>Rhabditida</taxon>
        <taxon>Rhabditina</taxon>
        <taxon>Rhabditomorpha</taxon>
        <taxon>Strongyloidea</taxon>
        <taxon>Metastrongylidae</taxon>
        <taxon>Parelaphostrongylus</taxon>
    </lineage>
</organism>
<dbReference type="AlphaFoldDB" id="A0AAD5QVA1"/>
<evidence type="ECO:0000313" key="2">
    <source>
        <dbReference type="Proteomes" id="UP001196413"/>
    </source>
</evidence>
<dbReference type="Proteomes" id="UP001196413">
    <property type="component" value="Unassembled WGS sequence"/>
</dbReference>
<comment type="caution">
    <text evidence="1">The sequence shown here is derived from an EMBL/GenBank/DDBJ whole genome shotgun (WGS) entry which is preliminary data.</text>
</comment>
<reference evidence="1" key="1">
    <citation type="submission" date="2021-06" db="EMBL/GenBank/DDBJ databases">
        <title>Parelaphostrongylus tenuis whole genome reference sequence.</title>
        <authorList>
            <person name="Garwood T.J."/>
            <person name="Larsen P.A."/>
            <person name="Fountain-Jones N.M."/>
            <person name="Garbe J.R."/>
            <person name="Macchietto M.G."/>
            <person name="Kania S.A."/>
            <person name="Gerhold R.W."/>
            <person name="Richards J.E."/>
            <person name="Wolf T.M."/>
        </authorList>
    </citation>
    <scope>NUCLEOTIDE SEQUENCE</scope>
    <source>
        <strain evidence="1">MNPRO001-30</strain>
        <tissue evidence="1">Meninges</tissue>
    </source>
</reference>